<organism evidence="4 5">
    <name type="scientific">Lactiplantibacillus mudanjiangensis</name>
    <dbReference type="NCBI Taxonomy" id="1296538"/>
    <lineage>
        <taxon>Bacteria</taxon>
        <taxon>Bacillati</taxon>
        <taxon>Bacillota</taxon>
        <taxon>Bacilli</taxon>
        <taxon>Lactobacillales</taxon>
        <taxon>Lactobacillaceae</taxon>
        <taxon>Lactiplantibacillus</taxon>
    </lineage>
</organism>
<dbReference type="OrthoDB" id="9796019at2"/>
<feature type="domain" description="HTH tetR-type" evidence="3">
    <location>
        <begin position="9"/>
        <end position="69"/>
    </location>
</feature>
<dbReference type="Pfam" id="PF00440">
    <property type="entry name" value="TetR_N"/>
    <property type="match status" value="1"/>
</dbReference>
<keyword evidence="5" id="KW-1185">Reference proteome</keyword>
<reference evidence="4 5" key="1">
    <citation type="submission" date="2018-11" db="EMBL/GenBank/DDBJ databases">
        <authorList>
            <person name="Wuyts S."/>
        </authorList>
    </citation>
    <scope>NUCLEOTIDE SEQUENCE [LARGE SCALE GENOMIC DNA]</scope>
    <source>
        <strain evidence="4">Lactobacillus mudanjiangensis AMBF249</strain>
    </source>
</reference>
<accession>A0A660DWM9</accession>
<dbReference type="InterPro" id="IPR001647">
    <property type="entry name" value="HTH_TetR"/>
</dbReference>
<dbReference type="Gene3D" id="1.10.10.60">
    <property type="entry name" value="Homeodomain-like"/>
    <property type="match status" value="1"/>
</dbReference>
<protein>
    <submittedName>
        <fullName evidence="4">TetR family transcriptional regulator [Lactobacillus hokkaidonensis JCM]</fullName>
    </submittedName>
</protein>
<dbReference type="GO" id="GO:0003677">
    <property type="term" value="F:DNA binding"/>
    <property type="evidence" value="ECO:0007669"/>
    <property type="project" value="UniProtKB-UniRule"/>
</dbReference>
<dbReference type="AlphaFoldDB" id="A0A660DWM9"/>
<dbReference type="InterPro" id="IPR009057">
    <property type="entry name" value="Homeodomain-like_sf"/>
</dbReference>
<proteinExistence type="predicted"/>
<name>A0A660DWM9_9LACO</name>
<dbReference type="Proteomes" id="UP000289996">
    <property type="component" value="Unassembled WGS sequence"/>
</dbReference>
<evidence type="ECO:0000313" key="4">
    <source>
        <dbReference type="EMBL" id="VDG27518.1"/>
    </source>
</evidence>
<sequence>MTKTRRRGVELEKAIFQATREILATEGLAGLTFPKVAAAAGTSKPVIYRRWKSPFELSLAAVQDQIKAENNGRTDEVVFTGDSLREDLMQVMKRFVISMNTFGQSYVTTFFSVLNQEQGTVISKIVEESSTIDIHAIDRVLERAQTRGEITTTAFSNDLKLLPFEWLRYHVFTRETIGDDKVKLLVDDILVPAYRHAGSASEKA</sequence>
<dbReference type="PROSITE" id="PS50977">
    <property type="entry name" value="HTH_TETR_2"/>
    <property type="match status" value="1"/>
</dbReference>
<dbReference type="SUPFAM" id="SSF46689">
    <property type="entry name" value="Homeodomain-like"/>
    <property type="match status" value="1"/>
</dbReference>
<evidence type="ECO:0000256" key="2">
    <source>
        <dbReference type="PROSITE-ProRule" id="PRU00335"/>
    </source>
</evidence>
<keyword evidence="1 2" id="KW-0238">DNA-binding</keyword>
<dbReference type="Gene3D" id="1.10.357.10">
    <property type="entry name" value="Tetracycline Repressor, domain 2"/>
    <property type="match status" value="1"/>
</dbReference>
<feature type="DNA-binding region" description="H-T-H motif" evidence="2">
    <location>
        <begin position="32"/>
        <end position="51"/>
    </location>
</feature>
<gene>
    <name evidence="4" type="ORF">MUDAN_MDHGFNIF_02379</name>
</gene>
<dbReference type="RefSeq" id="WP_130845537.1">
    <property type="nucleotide sequence ID" value="NZ_BJDY01000005.1"/>
</dbReference>
<evidence type="ECO:0000256" key="1">
    <source>
        <dbReference type="ARBA" id="ARBA00023125"/>
    </source>
</evidence>
<dbReference type="EMBL" id="UYIG01000024">
    <property type="protein sequence ID" value="VDG27518.1"/>
    <property type="molecule type" value="Genomic_DNA"/>
</dbReference>
<evidence type="ECO:0000313" key="5">
    <source>
        <dbReference type="Proteomes" id="UP000289996"/>
    </source>
</evidence>
<evidence type="ECO:0000259" key="3">
    <source>
        <dbReference type="PROSITE" id="PS50977"/>
    </source>
</evidence>